<dbReference type="Pfam" id="PF00295">
    <property type="entry name" value="Glyco_hydro_28"/>
    <property type="match status" value="1"/>
</dbReference>
<evidence type="ECO:0000256" key="8">
    <source>
        <dbReference type="ARBA" id="ARBA00037278"/>
    </source>
</evidence>
<organism evidence="11 12">
    <name type="scientific">Bacteroides xylanisolvens</name>
    <dbReference type="NCBI Taxonomy" id="371601"/>
    <lineage>
        <taxon>Bacteria</taxon>
        <taxon>Pseudomonadati</taxon>
        <taxon>Bacteroidota</taxon>
        <taxon>Bacteroidia</taxon>
        <taxon>Bacteroidales</taxon>
        <taxon>Bacteroidaceae</taxon>
        <taxon>Bacteroides</taxon>
    </lineage>
</organism>
<evidence type="ECO:0000256" key="3">
    <source>
        <dbReference type="ARBA" id="ARBA00022801"/>
    </source>
</evidence>
<keyword evidence="4" id="KW-0325">Glycoprotein</keyword>
<accession>A0A7J5Q3J5</accession>
<comment type="caution">
    <text evidence="11">The sequence shown here is derived from an EMBL/GenBank/DDBJ whole genome shotgun (WGS) entry which is preliminary data.</text>
</comment>
<evidence type="ECO:0000256" key="9">
    <source>
        <dbReference type="RuleBase" id="RU361169"/>
    </source>
</evidence>
<dbReference type="RefSeq" id="WP_032842090.1">
    <property type="nucleotide sequence ID" value="NZ_JADMVF010000126.1"/>
</dbReference>
<dbReference type="GO" id="GO:0004650">
    <property type="term" value="F:polygalacturonase activity"/>
    <property type="evidence" value="ECO:0007669"/>
    <property type="project" value="InterPro"/>
</dbReference>
<dbReference type="EMBL" id="WDCP01000150">
    <property type="protein sequence ID" value="KAB6335358.1"/>
    <property type="molecule type" value="Genomic_DNA"/>
</dbReference>
<dbReference type="Proteomes" id="UP000438288">
    <property type="component" value="Unassembled WGS sequence"/>
</dbReference>
<name>A0A7J5Q3J5_9BACE</name>
<keyword evidence="2" id="KW-0677">Repeat</keyword>
<sequence length="468" mass="53044">MKKLKRMLLFIMLVMTGVSLKAEIITYPVPQGIYYARHNDDYTVRVRQVGEKDWIDLYEYNVKVDLDTRSDVTMVQFDFSGKVEVLVQKNNGEVRSAVIRPLSKGIQPEIDGNFLLFTIDKPQKLSVEFNGDRLNNLHVFANPISKDIPDKNAPNVMYFESGIHEATDEAEKCFHIPSNTTVYLEAGAVLKGWLNCDSVENVKILGRGILLEPKEGVFISHSRNVLIDGITVVNSRHYTVSGGQSTGITIRNLKSFSYQGWTDGLDFMSCSDIMIDDVFLRTSDDCLAFYAHRGKYYGDCRNVCVQNSILWADIAHPINIGTHGNTETGDEVLEDMIFKNIDILGHDEDDPDYQGCMAINVGDHNLARNITFEDIRVENIEEGQLFHLRVMFNQKYNTGPGKGVEDIVFRNISCTGKYINPSVIQGYDKDRKVTNILFENIVLNGKRVTSLEELNVNKKDFVDKVRIK</sequence>
<dbReference type="AlphaFoldDB" id="A0A7J5Q3J5"/>
<dbReference type="SUPFAM" id="SSF51126">
    <property type="entry name" value="Pectin lyase-like"/>
    <property type="match status" value="1"/>
</dbReference>
<dbReference type="InterPro" id="IPR012334">
    <property type="entry name" value="Pectin_lyas_fold"/>
</dbReference>
<protein>
    <submittedName>
        <fullName evidence="11">Glycoside hydrolase</fullName>
    </submittedName>
</protein>
<keyword evidence="10" id="KW-0732">Signal</keyword>
<dbReference type="Gene3D" id="2.160.20.10">
    <property type="entry name" value="Single-stranded right-handed beta-helix, Pectin lyase-like"/>
    <property type="match status" value="1"/>
</dbReference>
<evidence type="ECO:0000256" key="4">
    <source>
        <dbReference type="ARBA" id="ARBA00023180"/>
    </source>
</evidence>
<comment type="similarity">
    <text evidence="1 9">Belongs to the glycosyl hydrolase 28 family.</text>
</comment>
<gene>
    <name evidence="11" type="ORF">GAZ43_26520</name>
</gene>
<dbReference type="InterPro" id="IPR000743">
    <property type="entry name" value="Glyco_hydro_28"/>
</dbReference>
<dbReference type="InterPro" id="IPR011050">
    <property type="entry name" value="Pectin_lyase_fold/virulence"/>
</dbReference>
<feature type="signal peptide" evidence="10">
    <location>
        <begin position="1"/>
        <end position="21"/>
    </location>
</feature>
<comment type="function">
    <text evidence="8">Pectinolytic enzyme involved in the degradation of xylogalacturonan (xga), a galacturonan backbone heavily substituted with xylose, and which is one important component of the hairy regions of pectin. Activity requires a galacturonic acid backbone substituted with xylose.</text>
</comment>
<evidence type="ECO:0000256" key="5">
    <source>
        <dbReference type="ARBA" id="ARBA00023277"/>
    </source>
</evidence>
<evidence type="ECO:0000313" key="12">
    <source>
        <dbReference type="Proteomes" id="UP000438288"/>
    </source>
</evidence>
<dbReference type="PANTHER" id="PTHR31736:SF9">
    <property type="entry name" value="ENDO-XYLOGALACTURONAN HYDROLASE A-RELATED"/>
    <property type="match status" value="1"/>
</dbReference>
<keyword evidence="3 9" id="KW-0378">Hydrolase</keyword>
<evidence type="ECO:0000256" key="2">
    <source>
        <dbReference type="ARBA" id="ARBA00022737"/>
    </source>
</evidence>
<keyword evidence="6 9" id="KW-0326">Glycosidase</keyword>
<evidence type="ECO:0000256" key="7">
    <source>
        <dbReference type="ARBA" id="ARBA00023326"/>
    </source>
</evidence>
<evidence type="ECO:0000256" key="6">
    <source>
        <dbReference type="ARBA" id="ARBA00023295"/>
    </source>
</evidence>
<proteinExistence type="inferred from homology"/>
<evidence type="ECO:0000313" key="11">
    <source>
        <dbReference type="EMBL" id="KAB6335358.1"/>
    </source>
</evidence>
<feature type="chain" id="PRO_5029774474" evidence="10">
    <location>
        <begin position="22"/>
        <end position="468"/>
    </location>
</feature>
<evidence type="ECO:0000256" key="10">
    <source>
        <dbReference type="SAM" id="SignalP"/>
    </source>
</evidence>
<dbReference type="PANTHER" id="PTHR31736">
    <property type="match status" value="1"/>
</dbReference>
<reference evidence="11 12" key="1">
    <citation type="journal article" date="2019" name="Nat. Med.">
        <title>A library of human gut bacterial isolates paired with longitudinal multiomics data enables mechanistic microbiome research.</title>
        <authorList>
            <person name="Poyet M."/>
            <person name="Groussin M."/>
            <person name="Gibbons S.M."/>
            <person name="Avila-Pacheco J."/>
            <person name="Jiang X."/>
            <person name="Kearney S.M."/>
            <person name="Perrotta A.R."/>
            <person name="Berdy B."/>
            <person name="Zhao S."/>
            <person name="Lieberman T.D."/>
            <person name="Swanson P.K."/>
            <person name="Smith M."/>
            <person name="Roesemann S."/>
            <person name="Alexander J.E."/>
            <person name="Rich S.A."/>
            <person name="Livny J."/>
            <person name="Vlamakis H."/>
            <person name="Clish C."/>
            <person name="Bullock K."/>
            <person name="Deik A."/>
            <person name="Scott J."/>
            <person name="Pierce K.A."/>
            <person name="Xavier R.J."/>
            <person name="Alm E.J."/>
        </authorList>
    </citation>
    <scope>NUCLEOTIDE SEQUENCE [LARGE SCALE GENOMIC DNA]</scope>
    <source>
        <strain evidence="11 12">BIOML-A16</strain>
    </source>
</reference>
<dbReference type="GO" id="GO:0000272">
    <property type="term" value="P:polysaccharide catabolic process"/>
    <property type="evidence" value="ECO:0007669"/>
    <property type="project" value="UniProtKB-KW"/>
</dbReference>
<keyword evidence="7" id="KW-0624">Polysaccharide degradation</keyword>
<keyword evidence="5" id="KW-0119">Carbohydrate metabolism</keyword>
<evidence type="ECO:0000256" key="1">
    <source>
        <dbReference type="ARBA" id="ARBA00008834"/>
    </source>
</evidence>